<dbReference type="InterPro" id="IPR000522">
    <property type="entry name" value="ABC_transptr_permease_BtuC"/>
</dbReference>
<proteinExistence type="inferred from homology"/>
<dbReference type="PANTHER" id="PTHR30472">
    <property type="entry name" value="FERRIC ENTEROBACTIN TRANSPORT SYSTEM PERMEASE PROTEIN"/>
    <property type="match status" value="1"/>
</dbReference>
<evidence type="ECO:0000256" key="8">
    <source>
        <dbReference type="SAM" id="MobiDB-lite"/>
    </source>
</evidence>
<keyword evidence="11" id="KW-1185">Reference proteome</keyword>
<dbReference type="GO" id="GO:0005886">
    <property type="term" value="C:plasma membrane"/>
    <property type="evidence" value="ECO:0007669"/>
    <property type="project" value="UniProtKB-SubCell"/>
</dbReference>
<dbReference type="SUPFAM" id="SSF81345">
    <property type="entry name" value="ABC transporter involved in vitamin B12 uptake, BtuC"/>
    <property type="match status" value="1"/>
</dbReference>
<feature type="transmembrane region" description="Helical" evidence="9">
    <location>
        <begin position="160"/>
        <end position="178"/>
    </location>
</feature>
<feature type="non-terminal residue" evidence="10">
    <location>
        <position position="179"/>
    </location>
</feature>
<accession>A0A1E7LRP6</accession>
<evidence type="ECO:0000256" key="1">
    <source>
        <dbReference type="ARBA" id="ARBA00004651"/>
    </source>
</evidence>
<gene>
    <name evidence="10" type="ORF">AN221_20695</name>
</gene>
<sequence>MSTRTTPAPPAPVKTVAGAAGPAGTPSPAAPGPPARHGRMLLLALAALLALAVLAVVHLGQGTAAVDLCTLWQLLIGAVSDRSADEQTAAVVLDSRLPRLAAGLLVGSALGAAGAALQSVSRNMLASPDTLAVNAGAYLAVVSVAAFGITLPALPAGGTAFLGGLLAAGVVLGLSRAGS</sequence>
<evidence type="ECO:0000256" key="5">
    <source>
        <dbReference type="ARBA" id="ARBA00022692"/>
    </source>
</evidence>
<dbReference type="OrthoDB" id="9782305at2"/>
<dbReference type="GO" id="GO:0033214">
    <property type="term" value="P:siderophore-iron import into cell"/>
    <property type="evidence" value="ECO:0007669"/>
    <property type="project" value="TreeGrafter"/>
</dbReference>
<keyword evidence="7 9" id="KW-0472">Membrane</keyword>
<keyword evidence="3" id="KW-0813">Transport</keyword>
<evidence type="ECO:0000256" key="6">
    <source>
        <dbReference type="ARBA" id="ARBA00022989"/>
    </source>
</evidence>
<feature type="transmembrane region" description="Helical" evidence="9">
    <location>
        <begin position="132"/>
        <end position="154"/>
    </location>
</feature>
<feature type="transmembrane region" description="Helical" evidence="9">
    <location>
        <begin position="100"/>
        <end position="120"/>
    </location>
</feature>
<evidence type="ECO:0000256" key="3">
    <source>
        <dbReference type="ARBA" id="ARBA00022448"/>
    </source>
</evidence>
<dbReference type="GO" id="GO:0022857">
    <property type="term" value="F:transmembrane transporter activity"/>
    <property type="evidence" value="ECO:0007669"/>
    <property type="project" value="InterPro"/>
</dbReference>
<reference evidence="10 11" key="1">
    <citation type="journal article" date="2016" name="Front. Microbiol.">
        <title>Comparative Genomics Analysis of Streptomyces Species Reveals Their Adaptation to the Marine Environment and Their Diversity at the Genomic Level.</title>
        <authorList>
            <person name="Tian X."/>
            <person name="Zhang Z."/>
            <person name="Yang T."/>
            <person name="Chen M."/>
            <person name="Li J."/>
            <person name="Chen F."/>
            <person name="Yang J."/>
            <person name="Li W."/>
            <person name="Zhang B."/>
            <person name="Zhang Z."/>
            <person name="Wu J."/>
            <person name="Zhang C."/>
            <person name="Long L."/>
            <person name="Xiao J."/>
        </authorList>
    </citation>
    <scope>NUCLEOTIDE SEQUENCE [LARGE SCALE GENOMIC DNA]</scope>
    <source>
        <strain evidence="10 11">SCSIO M10372</strain>
    </source>
</reference>
<dbReference type="AlphaFoldDB" id="A0A1E7LRP6"/>
<keyword evidence="4" id="KW-1003">Cell membrane</keyword>
<name>A0A1E7LRP6_9ACTN</name>
<evidence type="ECO:0000256" key="2">
    <source>
        <dbReference type="ARBA" id="ARBA00007935"/>
    </source>
</evidence>
<feature type="compositionally biased region" description="Low complexity" evidence="8">
    <location>
        <begin position="13"/>
        <end position="27"/>
    </location>
</feature>
<organism evidence="10 11">
    <name type="scientific">Streptomyces nanshensis</name>
    <dbReference type="NCBI Taxonomy" id="518642"/>
    <lineage>
        <taxon>Bacteria</taxon>
        <taxon>Bacillati</taxon>
        <taxon>Actinomycetota</taxon>
        <taxon>Actinomycetes</taxon>
        <taxon>Kitasatosporales</taxon>
        <taxon>Streptomycetaceae</taxon>
        <taxon>Streptomyces</taxon>
    </lineage>
</organism>
<dbReference type="InterPro" id="IPR037294">
    <property type="entry name" value="ABC_BtuC-like"/>
</dbReference>
<feature type="region of interest" description="Disordered" evidence="8">
    <location>
        <begin position="1"/>
        <end position="33"/>
    </location>
</feature>
<protein>
    <submittedName>
        <fullName evidence="10">ABC transporter permease</fullName>
    </submittedName>
</protein>
<comment type="subcellular location">
    <subcellularLocation>
        <location evidence="1">Cell membrane</location>
        <topology evidence="1">Multi-pass membrane protein</topology>
    </subcellularLocation>
</comment>
<dbReference type="PATRIC" id="fig|518642.7.peg.5696"/>
<dbReference type="Gene3D" id="1.10.3470.10">
    <property type="entry name" value="ABC transporter involved in vitamin B12 uptake, BtuC"/>
    <property type="match status" value="1"/>
</dbReference>
<dbReference type="RefSeq" id="WP_141760804.1">
    <property type="nucleotide sequence ID" value="NZ_LJGZ01000089.1"/>
</dbReference>
<comment type="caution">
    <text evidence="10">The sequence shown here is derived from an EMBL/GenBank/DDBJ whole genome shotgun (WGS) entry which is preliminary data.</text>
</comment>
<dbReference type="Proteomes" id="UP000175971">
    <property type="component" value="Unassembled WGS sequence"/>
</dbReference>
<evidence type="ECO:0000256" key="9">
    <source>
        <dbReference type="SAM" id="Phobius"/>
    </source>
</evidence>
<evidence type="ECO:0000256" key="7">
    <source>
        <dbReference type="ARBA" id="ARBA00023136"/>
    </source>
</evidence>
<dbReference type="Pfam" id="PF01032">
    <property type="entry name" value="FecCD"/>
    <property type="match status" value="1"/>
</dbReference>
<keyword evidence="6 9" id="KW-1133">Transmembrane helix</keyword>
<evidence type="ECO:0000313" key="10">
    <source>
        <dbReference type="EMBL" id="OEV18831.1"/>
    </source>
</evidence>
<dbReference type="PANTHER" id="PTHR30472:SF25">
    <property type="entry name" value="ABC TRANSPORTER PERMEASE PROTEIN MJ0876-RELATED"/>
    <property type="match status" value="1"/>
</dbReference>
<dbReference type="EMBL" id="LJGZ01000089">
    <property type="protein sequence ID" value="OEV18831.1"/>
    <property type="molecule type" value="Genomic_DNA"/>
</dbReference>
<evidence type="ECO:0000313" key="11">
    <source>
        <dbReference type="Proteomes" id="UP000175971"/>
    </source>
</evidence>
<comment type="similarity">
    <text evidence="2">Belongs to the binding-protein-dependent transport system permease family. FecCD subfamily.</text>
</comment>
<feature type="transmembrane region" description="Helical" evidence="9">
    <location>
        <begin position="40"/>
        <end position="60"/>
    </location>
</feature>
<evidence type="ECO:0000256" key="4">
    <source>
        <dbReference type="ARBA" id="ARBA00022475"/>
    </source>
</evidence>
<keyword evidence="5 9" id="KW-0812">Transmembrane</keyword>